<dbReference type="EMBL" id="JAQOSQ010000003">
    <property type="protein sequence ID" value="MDJ1182674.1"/>
    <property type="molecule type" value="Genomic_DNA"/>
</dbReference>
<name>A0ABT7BVY2_9CYAN</name>
<dbReference type="Proteomes" id="UP001232992">
    <property type="component" value="Unassembled WGS sequence"/>
</dbReference>
<gene>
    <name evidence="6" type="ORF">PMH09_05650</name>
</gene>
<dbReference type="SUPFAM" id="SSF48452">
    <property type="entry name" value="TPR-like"/>
    <property type="match status" value="1"/>
</dbReference>
<keyword evidence="2 3" id="KW-0802">TPR repeat</keyword>
<evidence type="ECO:0000256" key="4">
    <source>
        <dbReference type="SAM" id="MobiDB-lite"/>
    </source>
</evidence>
<dbReference type="InterPro" id="IPR001623">
    <property type="entry name" value="DnaJ_domain"/>
</dbReference>
<dbReference type="SMART" id="SM00271">
    <property type="entry name" value="DnaJ"/>
    <property type="match status" value="1"/>
</dbReference>
<dbReference type="Pfam" id="PF13414">
    <property type="entry name" value="TPR_11"/>
    <property type="match status" value="1"/>
</dbReference>
<organism evidence="6 7">
    <name type="scientific">Roseofilum casamattae BLCC-M143</name>
    <dbReference type="NCBI Taxonomy" id="3022442"/>
    <lineage>
        <taxon>Bacteria</taxon>
        <taxon>Bacillati</taxon>
        <taxon>Cyanobacteriota</taxon>
        <taxon>Cyanophyceae</taxon>
        <taxon>Desertifilales</taxon>
        <taxon>Desertifilaceae</taxon>
        <taxon>Roseofilum</taxon>
        <taxon>Roseofilum casamattae</taxon>
    </lineage>
</organism>
<dbReference type="PROSITE" id="PS50076">
    <property type="entry name" value="DNAJ_2"/>
    <property type="match status" value="1"/>
</dbReference>
<feature type="repeat" description="TPR" evidence="3">
    <location>
        <begin position="198"/>
        <end position="231"/>
    </location>
</feature>
<feature type="repeat" description="TPR" evidence="3">
    <location>
        <begin position="232"/>
        <end position="265"/>
    </location>
</feature>
<feature type="region of interest" description="Disordered" evidence="4">
    <location>
        <begin position="163"/>
        <end position="197"/>
    </location>
</feature>
<protein>
    <submittedName>
        <fullName evidence="6">J domain-containing protein</fullName>
    </submittedName>
</protein>
<feature type="compositionally biased region" description="Low complexity" evidence="4">
    <location>
        <begin position="163"/>
        <end position="182"/>
    </location>
</feature>
<evidence type="ECO:0000256" key="1">
    <source>
        <dbReference type="ARBA" id="ARBA00022737"/>
    </source>
</evidence>
<evidence type="ECO:0000256" key="3">
    <source>
        <dbReference type="PROSITE-ProRule" id="PRU00339"/>
    </source>
</evidence>
<dbReference type="Gene3D" id="1.25.40.10">
    <property type="entry name" value="Tetratricopeptide repeat domain"/>
    <property type="match status" value="1"/>
</dbReference>
<dbReference type="SUPFAM" id="SSF46565">
    <property type="entry name" value="Chaperone J-domain"/>
    <property type="match status" value="1"/>
</dbReference>
<keyword evidence="7" id="KW-1185">Reference proteome</keyword>
<dbReference type="Gene3D" id="1.10.287.110">
    <property type="entry name" value="DnaJ domain"/>
    <property type="match status" value="1"/>
</dbReference>
<dbReference type="PRINTS" id="PR00625">
    <property type="entry name" value="JDOMAIN"/>
</dbReference>
<dbReference type="RefSeq" id="WP_283757325.1">
    <property type="nucleotide sequence ID" value="NZ_JAQOSQ010000003.1"/>
</dbReference>
<keyword evidence="1" id="KW-0677">Repeat</keyword>
<dbReference type="InterPro" id="IPR011990">
    <property type="entry name" value="TPR-like_helical_dom_sf"/>
</dbReference>
<feature type="domain" description="J" evidence="5">
    <location>
        <begin position="16"/>
        <end position="87"/>
    </location>
</feature>
<accession>A0ABT7BVY2</accession>
<dbReference type="PROSITE" id="PS50005">
    <property type="entry name" value="TPR"/>
    <property type="match status" value="2"/>
</dbReference>
<reference evidence="6 7" key="1">
    <citation type="submission" date="2023-01" db="EMBL/GenBank/DDBJ databases">
        <title>Novel diversity within Roseofilum (Cyanobacteria; Desertifilaceae) from marine benthic mats with descriptions of four novel species.</title>
        <authorList>
            <person name="Wang Y."/>
            <person name="Berthold D.E."/>
            <person name="Hu J."/>
            <person name="Lefler F.W."/>
            <person name="Laughinghouse H.D. IV."/>
        </authorList>
    </citation>
    <scope>NUCLEOTIDE SEQUENCE [LARGE SCALE GENOMIC DNA]</scope>
    <source>
        <strain evidence="6 7">BLCC-M143</strain>
    </source>
</reference>
<dbReference type="InterPro" id="IPR036869">
    <property type="entry name" value="J_dom_sf"/>
</dbReference>
<dbReference type="PANTHER" id="PTHR45188">
    <property type="entry name" value="DNAJ PROTEIN P58IPK HOMOLOG"/>
    <property type="match status" value="1"/>
</dbReference>
<evidence type="ECO:0000313" key="6">
    <source>
        <dbReference type="EMBL" id="MDJ1182674.1"/>
    </source>
</evidence>
<proteinExistence type="predicted"/>
<comment type="caution">
    <text evidence="6">The sequence shown here is derived from an EMBL/GenBank/DDBJ whole genome shotgun (WGS) entry which is preliminary data.</text>
</comment>
<dbReference type="SMART" id="SM00028">
    <property type="entry name" value="TPR"/>
    <property type="match status" value="2"/>
</dbReference>
<sequence length="311" mass="34110">MSFNLDQGLFQLDFTDHHAILGVSIDANSREIRKRYMRIAKFLHPDSGNASTPEEKEQASQVLSKLVNPAYEKLTQDKEVKEYMVMLKLKGQQANQQGAGDQLQSDVAKKLAQSKNVEAEYKQALADVAARQYESLNNFTESTGEISELNLVYLMRLGGQNIPAPSQSKSSKPKASSAAKPAPAAPPPPPKVEKKSPVEGYYGRAKELVDKQNFPKAILELRDALKFDPTNSDCHTLLGEIYLKQKQHTMAKVHLNKALEGQPNNEQAMVLKQKVEAAVRKKASGGTGKNDPKAGQGIKIFGITIGGGKKK</sequence>
<dbReference type="CDD" id="cd06257">
    <property type="entry name" value="DnaJ"/>
    <property type="match status" value="1"/>
</dbReference>
<dbReference type="PANTHER" id="PTHR45188:SF2">
    <property type="entry name" value="DNAJ HOMOLOG SUBFAMILY C MEMBER 7"/>
    <property type="match status" value="1"/>
</dbReference>
<dbReference type="Pfam" id="PF00226">
    <property type="entry name" value="DnaJ"/>
    <property type="match status" value="1"/>
</dbReference>
<evidence type="ECO:0000259" key="5">
    <source>
        <dbReference type="PROSITE" id="PS50076"/>
    </source>
</evidence>
<evidence type="ECO:0000256" key="2">
    <source>
        <dbReference type="ARBA" id="ARBA00022803"/>
    </source>
</evidence>
<dbReference type="InterPro" id="IPR019734">
    <property type="entry name" value="TPR_rpt"/>
</dbReference>
<evidence type="ECO:0000313" key="7">
    <source>
        <dbReference type="Proteomes" id="UP001232992"/>
    </source>
</evidence>